<protein>
    <submittedName>
        <fullName evidence="2">Uncharacterized protein</fullName>
    </submittedName>
</protein>
<sequence>MKQNQTNDERSKAHQEHCNEELDELIDFGLEQQQKQTRGQKDEQEKQDAQRAQEEQTDGDDGLKLDDKI</sequence>
<name>A0A2A2LL51_9BILA</name>
<dbReference type="EMBL" id="LIAE01006625">
    <property type="protein sequence ID" value="PAV86870.1"/>
    <property type="molecule type" value="Genomic_DNA"/>
</dbReference>
<feature type="compositionally biased region" description="Basic and acidic residues" evidence="1">
    <location>
        <begin position="7"/>
        <end position="20"/>
    </location>
</feature>
<organism evidence="2 3">
    <name type="scientific">Diploscapter pachys</name>
    <dbReference type="NCBI Taxonomy" id="2018661"/>
    <lineage>
        <taxon>Eukaryota</taxon>
        <taxon>Metazoa</taxon>
        <taxon>Ecdysozoa</taxon>
        <taxon>Nematoda</taxon>
        <taxon>Chromadorea</taxon>
        <taxon>Rhabditida</taxon>
        <taxon>Rhabditina</taxon>
        <taxon>Rhabditomorpha</taxon>
        <taxon>Rhabditoidea</taxon>
        <taxon>Rhabditidae</taxon>
        <taxon>Diploscapter</taxon>
    </lineage>
</organism>
<proteinExistence type="predicted"/>
<reference evidence="2 3" key="1">
    <citation type="journal article" date="2017" name="Curr. Biol.">
        <title>Genome architecture and evolution of a unichromosomal asexual nematode.</title>
        <authorList>
            <person name="Fradin H."/>
            <person name="Zegar C."/>
            <person name="Gutwein M."/>
            <person name="Lucas J."/>
            <person name="Kovtun M."/>
            <person name="Corcoran D."/>
            <person name="Baugh L.R."/>
            <person name="Kiontke K."/>
            <person name="Gunsalus K."/>
            <person name="Fitch D.H."/>
            <person name="Piano F."/>
        </authorList>
    </citation>
    <scope>NUCLEOTIDE SEQUENCE [LARGE SCALE GENOMIC DNA]</scope>
    <source>
        <strain evidence="2">PF1309</strain>
    </source>
</reference>
<keyword evidence="3" id="KW-1185">Reference proteome</keyword>
<evidence type="ECO:0000313" key="2">
    <source>
        <dbReference type="EMBL" id="PAV86870.1"/>
    </source>
</evidence>
<gene>
    <name evidence="2" type="ORF">WR25_13181</name>
</gene>
<dbReference type="Proteomes" id="UP000218231">
    <property type="component" value="Unassembled WGS sequence"/>
</dbReference>
<feature type="region of interest" description="Disordered" evidence="1">
    <location>
        <begin position="1"/>
        <end position="69"/>
    </location>
</feature>
<dbReference type="AlphaFoldDB" id="A0A2A2LL51"/>
<evidence type="ECO:0000313" key="3">
    <source>
        <dbReference type="Proteomes" id="UP000218231"/>
    </source>
</evidence>
<comment type="caution">
    <text evidence="2">The sequence shown here is derived from an EMBL/GenBank/DDBJ whole genome shotgun (WGS) entry which is preliminary data.</text>
</comment>
<evidence type="ECO:0000256" key="1">
    <source>
        <dbReference type="SAM" id="MobiDB-lite"/>
    </source>
</evidence>
<feature type="compositionally biased region" description="Basic and acidic residues" evidence="1">
    <location>
        <begin position="39"/>
        <end position="54"/>
    </location>
</feature>
<accession>A0A2A2LL51</accession>